<evidence type="ECO:0000313" key="2">
    <source>
        <dbReference type="EMBL" id="RZB64123.1"/>
    </source>
</evidence>
<feature type="region of interest" description="Disordered" evidence="1">
    <location>
        <begin position="113"/>
        <end position="183"/>
    </location>
</feature>
<feature type="compositionally biased region" description="Basic and acidic residues" evidence="1">
    <location>
        <begin position="145"/>
        <end position="159"/>
    </location>
</feature>
<name>A0A445GSG0_GLYSO</name>
<accession>A0A445GSG0</accession>
<dbReference type="PANTHER" id="PTHR31903:SF6">
    <property type="entry name" value="F12F1.11-RELATED"/>
    <property type="match status" value="1"/>
</dbReference>
<evidence type="ECO:0000313" key="3">
    <source>
        <dbReference type="Proteomes" id="UP000289340"/>
    </source>
</evidence>
<sequence>MKKLYHKGTVHPSPPLISDQLSFLPAAILTLAAALSPEDREVLSYLISCSSSATSTSTFSGNARRKTGAETEHSPSFSCSCFCCYTSYWVRWDESPNHQLIHEIIDAYEDSLSKKGNKGKKNGKGKKEKRNNKKGCSSTTTSSNHTHEHAHSSELKRSELASSPSRESAESEPVVEIHTNISGDESCEGVVVEEKGSVRRFMSFVGERIWGAWGQ</sequence>
<proteinExistence type="predicted"/>
<dbReference type="PANTHER" id="PTHR31903">
    <property type="entry name" value="F12F1.11-RELATED"/>
    <property type="match status" value="1"/>
</dbReference>
<evidence type="ECO:0000256" key="1">
    <source>
        <dbReference type="SAM" id="MobiDB-lite"/>
    </source>
</evidence>
<reference evidence="2 3" key="1">
    <citation type="submission" date="2018-09" db="EMBL/GenBank/DDBJ databases">
        <title>A high-quality reference genome of wild soybean provides a powerful tool to mine soybean genomes.</title>
        <authorList>
            <person name="Xie M."/>
            <person name="Chung C.Y.L."/>
            <person name="Li M.-W."/>
            <person name="Wong F.-L."/>
            <person name="Chan T.-F."/>
            <person name="Lam H.-M."/>
        </authorList>
    </citation>
    <scope>NUCLEOTIDE SEQUENCE [LARGE SCALE GENOMIC DNA]</scope>
    <source>
        <strain evidence="3">cv. W05</strain>
        <tissue evidence="2">Hypocotyl of etiolated seedlings</tissue>
    </source>
</reference>
<feature type="compositionally biased region" description="Basic residues" evidence="1">
    <location>
        <begin position="115"/>
        <end position="133"/>
    </location>
</feature>
<dbReference type="EMBL" id="QZWG01000015">
    <property type="protein sequence ID" value="RZB64123.1"/>
    <property type="molecule type" value="Genomic_DNA"/>
</dbReference>
<organism evidence="2 3">
    <name type="scientific">Glycine soja</name>
    <name type="common">Wild soybean</name>
    <dbReference type="NCBI Taxonomy" id="3848"/>
    <lineage>
        <taxon>Eukaryota</taxon>
        <taxon>Viridiplantae</taxon>
        <taxon>Streptophyta</taxon>
        <taxon>Embryophyta</taxon>
        <taxon>Tracheophyta</taxon>
        <taxon>Spermatophyta</taxon>
        <taxon>Magnoliopsida</taxon>
        <taxon>eudicotyledons</taxon>
        <taxon>Gunneridae</taxon>
        <taxon>Pentapetalae</taxon>
        <taxon>rosids</taxon>
        <taxon>fabids</taxon>
        <taxon>Fabales</taxon>
        <taxon>Fabaceae</taxon>
        <taxon>Papilionoideae</taxon>
        <taxon>50 kb inversion clade</taxon>
        <taxon>NPAAA clade</taxon>
        <taxon>indigoferoid/millettioid clade</taxon>
        <taxon>Phaseoleae</taxon>
        <taxon>Glycine</taxon>
        <taxon>Glycine subgen. Soja</taxon>
    </lineage>
</organism>
<feature type="compositionally biased region" description="Low complexity" evidence="1">
    <location>
        <begin position="160"/>
        <end position="176"/>
    </location>
</feature>
<feature type="compositionally biased region" description="Low complexity" evidence="1">
    <location>
        <begin position="134"/>
        <end position="144"/>
    </location>
</feature>
<dbReference type="AlphaFoldDB" id="A0A445GSG0"/>
<gene>
    <name evidence="2" type="ORF">D0Y65_040605</name>
</gene>
<protein>
    <submittedName>
        <fullName evidence="2">Uncharacterized protein</fullName>
    </submittedName>
</protein>
<dbReference type="Proteomes" id="UP000289340">
    <property type="component" value="Chromosome 15"/>
</dbReference>
<comment type="caution">
    <text evidence="2">The sequence shown here is derived from an EMBL/GenBank/DDBJ whole genome shotgun (WGS) entry which is preliminary data.</text>
</comment>
<dbReference type="Gramene" id="XM_028346805.1">
    <property type="protein sequence ID" value="XP_028202606.1"/>
    <property type="gene ID" value="LOC114386763"/>
</dbReference>
<keyword evidence="3" id="KW-1185">Reference proteome</keyword>